<feature type="compositionally biased region" description="Acidic residues" evidence="1">
    <location>
        <begin position="312"/>
        <end position="339"/>
    </location>
</feature>
<proteinExistence type="predicted"/>
<dbReference type="GO" id="GO:0007271">
    <property type="term" value="P:synaptic transmission, cholinergic"/>
    <property type="evidence" value="ECO:0007669"/>
    <property type="project" value="TreeGrafter"/>
</dbReference>
<evidence type="ECO:0000259" key="3">
    <source>
        <dbReference type="Pfam" id="PF15361"/>
    </source>
</evidence>
<feature type="compositionally biased region" description="Basic and acidic residues" evidence="1">
    <location>
        <begin position="440"/>
        <end position="449"/>
    </location>
</feature>
<feature type="compositionally biased region" description="Acidic residues" evidence="1">
    <location>
        <begin position="396"/>
        <end position="439"/>
    </location>
</feature>
<sequence>MEDDNWPVSQGLAHTARLPQHLFSLLYRYGCINMSEDHLHLLYRPLYVFIPTQIIFTQSEERNSAVGGSPVNLYQLPVCGFIIHSFSEDHDHWDTDSHYVKHYSPEAIARAKGVGKPNLLGQVIPVYGFGIFLYIIYLFFKLTSKDKPHRPGCRLPILQSECTFEEMPTCQLMQIQARMSEKTREKRISKVIHSSARSRRSTQRREERRLKQLKEISQIMRERQLREGASPEEEAEEAPYTADWEGYPEETYPEFDMLSRRRRFPSVILEEPDQVIPTAEELAERMEKEEEEEDEPNACTNEEVKIENNEGEKEEDDEYEEEEDEDENEEEEDEDEIGEDQPCLPKSIDEDDEKPEYPDEKEEEQKPTRRRRQITFSDHRHVFHYPKGGAVGCKYEEEEEEEHDGEEEAEEGEDDEGNEEEENGDDEDCEEEEEEEDQRNEDGQDKTEKEEEDPLMEAESLGFNDEVECDPEEQEVDLIDFLQTYQPEVTIISNKSESSKAQASGTLRMRHKKQKVKK</sequence>
<dbReference type="PANTHER" id="PTHR21723:SF5">
    <property type="entry name" value="PROTEIN RIC-3"/>
    <property type="match status" value="1"/>
</dbReference>
<dbReference type="GO" id="GO:0043025">
    <property type="term" value="C:neuronal cell body"/>
    <property type="evidence" value="ECO:0007669"/>
    <property type="project" value="TreeGrafter"/>
</dbReference>
<feature type="transmembrane region" description="Helical" evidence="2">
    <location>
        <begin position="119"/>
        <end position="140"/>
    </location>
</feature>
<dbReference type="InterPro" id="IPR026160">
    <property type="entry name" value="Ric3"/>
</dbReference>
<feature type="compositionally biased region" description="Polar residues" evidence="1">
    <location>
        <begin position="493"/>
        <end position="505"/>
    </location>
</feature>
<organism evidence="4 5">
    <name type="scientific">Cirrhinus molitorella</name>
    <name type="common">mud carp</name>
    <dbReference type="NCBI Taxonomy" id="172907"/>
    <lineage>
        <taxon>Eukaryota</taxon>
        <taxon>Metazoa</taxon>
        <taxon>Chordata</taxon>
        <taxon>Craniata</taxon>
        <taxon>Vertebrata</taxon>
        <taxon>Euteleostomi</taxon>
        <taxon>Actinopterygii</taxon>
        <taxon>Neopterygii</taxon>
        <taxon>Teleostei</taxon>
        <taxon>Ostariophysi</taxon>
        <taxon>Cypriniformes</taxon>
        <taxon>Cyprinidae</taxon>
        <taxon>Labeoninae</taxon>
        <taxon>Labeonini</taxon>
        <taxon>Cirrhinus</taxon>
    </lineage>
</organism>
<dbReference type="EMBL" id="JAUYZG010000002">
    <property type="protein sequence ID" value="KAK2913729.1"/>
    <property type="molecule type" value="Genomic_DNA"/>
</dbReference>
<dbReference type="PANTHER" id="PTHR21723">
    <property type="entry name" value="RESISTANCE TO INHIBITORS OF CHOLINESTERASE PROTEIN 3 RIC3"/>
    <property type="match status" value="1"/>
</dbReference>
<evidence type="ECO:0000313" key="5">
    <source>
        <dbReference type="Proteomes" id="UP001187343"/>
    </source>
</evidence>
<dbReference type="Proteomes" id="UP001187343">
    <property type="component" value="Unassembled WGS sequence"/>
</dbReference>
<feature type="region of interest" description="Disordered" evidence="1">
    <location>
        <begin position="222"/>
        <end position="248"/>
    </location>
</feature>
<feature type="domain" description="Resistance to inhibitors of cholinesterase protein 3 N-terminal" evidence="3">
    <location>
        <begin position="75"/>
        <end position="215"/>
    </location>
</feature>
<feature type="region of interest" description="Disordered" evidence="1">
    <location>
        <begin position="184"/>
        <end position="208"/>
    </location>
</feature>
<name>A0AA88QJX0_9TELE</name>
<gene>
    <name evidence="4" type="ORF">Q8A67_002128</name>
</gene>
<accession>A0AA88QJX0</accession>
<feature type="region of interest" description="Disordered" evidence="1">
    <location>
        <begin position="271"/>
        <end position="469"/>
    </location>
</feature>
<evidence type="ECO:0000256" key="2">
    <source>
        <dbReference type="SAM" id="Phobius"/>
    </source>
</evidence>
<dbReference type="GO" id="GO:0034394">
    <property type="term" value="P:protein localization to cell surface"/>
    <property type="evidence" value="ECO:0007669"/>
    <property type="project" value="TreeGrafter"/>
</dbReference>
<reference evidence="4" key="1">
    <citation type="submission" date="2023-08" db="EMBL/GenBank/DDBJ databases">
        <title>Chromosome-level Genome Assembly of mud carp (Cirrhinus molitorella).</title>
        <authorList>
            <person name="Liu H."/>
        </authorList>
    </citation>
    <scope>NUCLEOTIDE SEQUENCE</scope>
    <source>
        <strain evidence="4">Prfri</strain>
        <tissue evidence="4">Muscle</tissue>
    </source>
</reference>
<protein>
    <recommendedName>
        <fullName evidence="3">Resistance to inhibitors of cholinesterase protein 3 N-terminal domain-containing protein</fullName>
    </recommendedName>
</protein>
<dbReference type="GO" id="GO:0045202">
    <property type="term" value="C:synapse"/>
    <property type="evidence" value="ECO:0007669"/>
    <property type="project" value="GOC"/>
</dbReference>
<keyword evidence="5" id="KW-1185">Reference proteome</keyword>
<keyword evidence="2" id="KW-1133">Transmembrane helix</keyword>
<dbReference type="AlphaFoldDB" id="A0AA88QJX0"/>
<dbReference type="InterPro" id="IPR032763">
    <property type="entry name" value="RIC3_N"/>
</dbReference>
<feature type="compositionally biased region" description="Basic and acidic residues" evidence="1">
    <location>
        <begin position="302"/>
        <end position="311"/>
    </location>
</feature>
<feature type="compositionally biased region" description="Basic residues" evidence="1">
    <location>
        <begin position="508"/>
        <end position="518"/>
    </location>
</feature>
<evidence type="ECO:0000313" key="4">
    <source>
        <dbReference type="EMBL" id="KAK2913729.1"/>
    </source>
</evidence>
<feature type="compositionally biased region" description="Basic and acidic residues" evidence="1">
    <location>
        <begin position="355"/>
        <end position="367"/>
    </location>
</feature>
<keyword evidence="2" id="KW-0472">Membrane</keyword>
<keyword evidence="2" id="KW-0812">Transmembrane</keyword>
<feature type="region of interest" description="Disordered" evidence="1">
    <location>
        <begin position="493"/>
        <end position="518"/>
    </location>
</feature>
<dbReference type="GO" id="GO:0043005">
    <property type="term" value="C:neuron projection"/>
    <property type="evidence" value="ECO:0007669"/>
    <property type="project" value="TreeGrafter"/>
</dbReference>
<feature type="compositionally biased region" description="Basic residues" evidence="1">
    <location>
        <begin position="189"/>
        <end position="202"/>
    </location>
</feature>
<evidence type="ECO:0000256" key="1">
    <source>
        <dbReference type="SAM" id="MobiDB-lite"/>
    </source>
</evidence>
<comment type="caution">
    <text evidence="4">The sequence shown here is derived from an EMBL/GenBank/DDBJ whole genome shotgun (WGS) entry which is preliminary data.</text>
</comment>
<dbReference type="Pfam" id="PF15361">
    <property type="entry name" value="RIC3"/>
    <property type="match status" value="1"/>
</dbReference>